<dbReference type="Proteomes" id="UP000198825">
    <property type="component" value="Chromosome I"/>
</dbReference>
<proteinExistence type="predicted"/>
<keyword evidence="2" id="KW-0472">Membrane</keyword>
<reference evidence="4" key="1">
    <citation type="submission" date="2016-10" db="EMBL/GenBank/DDBJ databases">
        <authorList>
            <person name="Varghese N."/>
            <person name="Submissions S."/>
        </authorList>
    </citation>
    <scope>NUCLEOTIDE SEQUENCE [LARGE SCALE GENOMIC DNA]</scope>
    <source>
        <strain evidence="4">DSM 21743</strain>
    </source>
</reference>
<dbReference type="EMBL" id="LT629799">
    <property type="protein sequence ID" value="SDU85469.1"/>
    <property type="molecule type" value="Genomic_DNA"/>
</dbReference>
<dbReference type="AlphaFoldDB" id="A0A1H2LWZ7"/>
<keyword evidence="2" id="KW-0812">Transmembrane</keyword>
<protein>
    <submittedName>
        <fullName evidence="3">Uncharacterized protein</fullName>
    </submittedName>
</protein>
<keyword evidence="2" id="KW-1133">Transmembrane helix</keyword>
<accession>A0A1H2LWZ7</accession>
<keyword evidence="4" id="KW-1185">Reference proteome</keyword>
<feature type="compositionally biased region" description="Basic and acidic residues" evidence="1">
    <location>
        <begin position="97"/>
        <end position="110"/>
    </location>
</feature>
<feature type="region of interest" description="Disordered" evidence="1">
    <location>
        <begin position="77"/>
        <end position="110"/>
    </location>
</feature>
<evidence type="ECO:0000256" key="1">
    <source>
        <dbReference type="SAM" id="MobiDB-lite"/>
    </source>
</evidence>
<evidence type="ECO:0000313" key="4">
    <source>
        <dbReference type="Proteomes" id="UP000198825"/>
    </source>
</evidence>
<feature type="transmembrane region" description="Helical" evidence="2">
    <location>
        <begin position="14"/>
        <end position="36"/>
    </location>
</feature>
<organism evidence="3 4">
    <name type="scientific">Microlunatus sagamiharensis</name>
    <dbReference type="NCBI Taxonomy" id="546874"/>
    <lineage>
        <taxon>Bacteria</taxon>
        <taxon>Bacillati</taxon>
        <taxon>Actinomycetota</taxon>
        <taxon>Actinomycetes</taxon>
        <taxon>Propionibacteriales</taxon>
        <taxon>Propionibacteriaceae</taxon>
        <taxon>Microlunatus</taxon>
    </lineage>
</organism>
<evidence type="ECO:0000256" key="2">
    <source>
        <dbReference type="SAM" id="Phobius"/>
    </source>
</evidence>
<dbReference type="STRING" id="546874.SAMN04488544_1002"/>
<evidence type="ECO:0000313" key="3">
    <source>
        <dbReference type="EMBL" id="SDU85469.1"/>
    </source>
</evidence>
<name>A0A1H2LWZ7_9ACTN</name>
<sequence length="110" mass="11691">MSARGARDGENGRVWWVLLFVAIALGGAVVLVLVGLRVWRSARGLLHEVDVLAVRATELADLVAQVEVALPARRASLDGHGSEPLLDSGWPGTVEPYDDRGATAPGKKEL</sequence>
<gene>
    <name evidence="3" type="ORF">SAMN04488544_1002</name>
</gene>